<protein>
    <submittedName>
        <fullName evidence="2">Uncharacterized protein</fullName>
    </submittedName>
</protein>
<organism evidence="2 3">
    <name type="scientific">Elsinoe australis</name>
    <dbReference type="NCBI Taxonomy" id="40998"/>
    <lineage>
        <taxon>Eukaryota</taxon>
        <taxon>Fungi</taxon>
        <taxon>Dikarya</taxon>
        <taxon>Ascomycota</taxon>
        <taxon>Pezizomycotina</taxon>
        <taxon>Dothideomycetes</taxon>
        <taxon>Dothideomycetidae</taxon>
        <taxon>Myriangiales</taxon>
        <taxon>Elsinoaceae</taxon>
        <taxon>Elsinoe</taxon>
    </lineage>
</organism>
<evidence type="ECO:0000313" key="3">
    <source>
        <dbReference type="Proteomes" id="UP000243723"/>
    </source>
</evidence>
<dbReference type="EMBL" id="NHZQ01000251">
    <property type="protein sequence ID" value="PSK45247.1"/>
    <property type="molecule type" value="Genomic_DNA"/>
</dbReference>
<evidence type="ECO:0000313" key="2">
    <source>
        <dbReference type="EMBL" id="PSK45247.1"/>
    </source>
</evidence>
<feature type="region of interest" description="Disordered" evidence="1">
    <location>
        <begin position="165"/>
        <end position="242"/>
    </location>
</feature>
<feature type="compositionally biased region" description="Polar residues" evidence="1">
    <location>
        <begin position="193"/>
        <end position="210"/>
    </location>
</feature>
<comment type="caution">
    <text evidence="2">The sequence shown here is derived from an EMBL/GenBank/DDBJ whole genome shotgun (WGS) entry which is preliminary data.</text>
</comment>
<evidence type="ECO:0000256" key="1">
    <source>
        <dbReference type="SAM" id="MobiDB-lite"/>
    </source>
</evidence>
<feature type="compositionally biased region" description="Basic and acidic residues" evidence="1">
    <location>
        <begin position="71"/>
        <end position="94"/>
    </location>
</feature>
<feature type="region of interest" description="Disordered" evidence="1">
    <location>
        <begin position="255"/>
        <end position="311"/>
    </location>
</feature>
<sequence>MARLDAEWRSPAAVRVREEQSRQWQKEHDERQAMFAARRKANGAARTAKALEERRQKLEREIAEQKLAAEKMAEDEKAAQERHEQLESEERAAEECAQQLEQDTASRPLTTRKPDSYAEYLARERAKQKEYIEKRKGRMLEERQRIAARKGLNESSTQTYIADQGTNPAIQGHMRATSASQIVAGASALPDTEQVSSPAQRERVTPQTEAAATLEPQEMTSSPPLPAAEGAPGPSGIRASTPHWTSWLVDPIYQVSRTATPHPEPTPFSPAALPRPSPPLPDPFESPAPDSPPPPPSPPPFFISPFTTQPP</sequence>
<dbReference type="Proteomes" id="UP000243723">
    <property type="component" value="Unassembled WGS sequence"/>
</dbReference>
<gene>
    <name evidence="2" type="ORF">B9Z65_2387</name>
</gene>
<dbReference type="STRING" id="40998.A0A2P7ZAK4"/>
<keyword evidence="3" id="KW-1185">Reference proteome</keyword>
<feature type="region of interest" description="Disordered" evidence="1">
    <location>
        <begin position="1"/>
        <end position="30"/>
    </location>
</feature>
<reference evidence="2 3" key="1">
    <citation type="submission" date="2017-05" db="EMBL/GenBank/DDBJ databases">
        <title>Draft genome sequence of Elsinoe australis.</title>
        <authorList>
            <person name="Cheng Q."/>
        </authorList>
    </citation>
    <scope>NUCLEOTIDE SEQUENCE [LARGE SCALE GENOMIC DNA]</scope>
    <source>
        <strain evidence="2 3">NL1</strain>
    </source>
</reference>
<accession>A0A2P7ZAK4</accession>
<dbReference type="AlphaFoldDB" id="A0A2P7ZAK4"/>
<feature type="compositionally biased region" description="Basic and acidic residues" evidence="1">
    <location>
        <begin position="15"/>
        <end position="30"/>
    </location>
</feature>
<feature type="region of interest" description="Disordered" evidence="1">
    <location>
        <begin position="71"/>
        <end position="119"/>
    </location>
</feature>
<feature type="compositionally biased region" description="Pro residues" evidence="1">
    <location>
        <begin position="262"/>
        <end position="311"/>
    </location>
</feature>
<feature type="compositionally biased region" description="Low complexity" evidence="1">
    <location>
        <begin position="227"/>
        <end position="236"/>
    </location>
</feature>
<proteinExistence type="predicted"/>
<name>A0A2P7ZAK4_9PEZI</name>